<dbReference type="SUPFAM" id="SSF55961">
    <property type="entry name" value="Bet v1-like"/>
    <property type="match status" value="1"/>
</dbReference>
<comment type="function">
    <text evidence="2">Catalyzes the first step of the osmoprotectant glycine betaine synthesis.</text>
</comment>
<evidence type="ECO:0000313" key="14">
    <source>
        <dbReference type="EMBL" id="KAK0386393.1"/>
    </source>
</evidence>
<sequence length="472" mass="54133">MMAVLSNEGHDGSNEIVSLDSVFIWSSYGVWMESDDMASIDQLISDDRLLYGLLALAVVLIARTASVWRVLPSYVFGSKERTTSKRALPSAWYRSEQVYELERRAIFSRKWLLVTHKLRFTGNGEWIRFKEAGYAFFLVQNHDGVIKGFHNICRHRAFPVVTKDQGKSHVLSCQYHGWSYGLNGQLAKAPGYSDLQDFDKTKNGLFPVHVHIDANGFVWVNLDASPEPEPFEKEFDRIDQMARHKPFDFNDYVFDHTWGMSGDYNWKTLADNYNECYHCKTAHPDAAAVADLSSYKVDNKGGNIEHFANTKQSQADDGLTIVSNYYFPNACMTVSPNFFYMMRCVPTSASHCSMEYEVYRHKDATEEDFDKIDSMFKRILSEDKYLCNEAQKNLNAGVFVNGEMHPRMEAGPLYFQSRVRELVSQHHEREKAAGREITPAEQVLPRDAADSQSDLRMCEGILCGQQKRELEW</sequence>
<dbReference type="SUPFAM" id="SSF50022">
    <property type="entry name" value="ISP domain"/>
    <property type="match status" value="1"/>
</dbReference>
<evidence type="ECO:0000256" key="7">
    <source>
        <dbReference type="ARBA" id="ARBA00022714"/>
    </source>
</evidence>
<organism evidence="14 15">
    <name type="scientific">Sarocladium strictum</name>
    <name type="common">Black bundle disease fungus</name>
    <name type="synonym">Acremonium strictum</name>
    <dbReference type="NCBI Taxonomy" id="5046"/>
    <lineage>
        <taxon>Eukaryota</taxon>
        <taxon>Fungi</taxon>
        <taxon>Dikarya</taxon>
        <taxon>Ascomycota</taxon>
        <taxon>Pezizomycotina</taxon>
        <taxon>Sordariomycetes</taxon>
        <taxon>Hypocreomycetidae</taxon>
        <taxon>Hypocreales</taxon>
        <taxon>Sarocladiaceae</taxon>
        <taxon>Sarocladium</taxon>
    </lineage>
</organism>
<keyword evidence="15" id="KW-1185">Reference proteome</keyword>
<dbReference type="Proteomes" id="UP001175261">
    <property type="component" value="Unassembled WGS sequence"/>
</dbReference>
<dbReference type="InterPro" id="IPR036922">
    <property type="entry name" value="Rieske_2Fe-2S_sf"/>
</dbReference>
<keyword evidence="7" id="KW-0001">2Fe-2S</keyword>
<dbReference type="AlphaFoldDB" id="A0AA39GFI3"/>
<dbReference type="Pfam" id="PF00848">
    <property type="entry name" value="Ring_hydroxyl_A"/>
    <property type="match status" value="2"/>
</dbReference>
<evidence type="ECO:0000259" key="13">
    <source>
        <dbReference type="PROSITE" id="PS51296"/>
    </source>
</evidence>
<dbReference type="CDD" id="cd03469">
    <property type="entry name" value="Rieske_RO_Alpha_N"/>
    <property type="match status" value="1"/>
</dbReference>
<dbReference type="PRINTS" id="PR00090">
    <property type="entry name" value="RNGDIOXGNASE"/>
</dbReference>
<dbReference type="CDD" id="cd00680">
    <property type="entry name" value="RHO_alpha_C"/>
    <property type="match status" value="1"/>
</dbReference>
<dbReference type="InterPro" id="IPR015879">
    <property type="entry name" value="Ring_hydroxy_dOase_asu_C_dom"/>
</dbReference>
<evidence type="ECO:0000256" key="12">
    <source>
        <dbReference type="ARBA" id="ARBA00049097"/>
    </source>
</evidence>
<keyword evidence="10" id="KW-0408">Iron</keyword>
<dbReference type="GO" id="GO:0005506">
    <property type="term" value="F:iron ion binding"/>
    <property type="evidence" value="ECO:0007669"/>
    <property type="project" value="InterPro"/>
</dbReference>
<reference evidence="14" key="1">
    <citation type="submission" date="2022-10" db="EMBL/GenBank/DDBJ databases">
        <title>Determination and structural analysis of whole genome sequence of Sarocladium strictum F4-1.</title>
        <authorList>
            <person name="Hu L."/>
            <person name="Jiang Y."/>
        </authorList>
    </citation>
    <scope>NUCLEOTIDE SEQUENCE</scope>
    <source>
        <strain evidence="14">F4-1</strain>
    </source>
</reference>
<evidence type="ECO:0000313" key="15">
    <source>
        <dbReference type="Proteomes" id="UP001175261"/>
    </source>
</evidence>
<evidence type="ECO:0000256" key="10">
    <source>
        <dbReference type="ARBA" id="ARBA00023004"/>
    </source>
</evidence>
<dbReference type="EMBL" id="JAPDFR010000005">
    <property type="protein sequence ID" value="KAK0386393.1"/>
    <property type="molecule type" value="Genomic_DNA"/>
</dbReference>
<keyword evidence="8" id="KW-0479">Metal-binding</keyword>
<comment type="caution">
    <text evidence="14">The sequence shown here is derived from an EMBL/GenBank/DDBJ whole genome shotgun (WGS) entry which is preliminary data.</text>
</comment>
<dbReference type="PROSITE" id="PS51296">
    <property type="entry name" value="RIESKE"/>
    <property type="match status" value="1"/>
</dbReference>
<name>A0AA39GFI3_SARSR</name>
<dbReference type="GO" id="GO:0019133">
    <property type="term" value="F:choline monooxygenase activity"/>
    <property type="evidence" value="ECO:0007669"/>
    <property type="project" value="UniProtKB-EC"/>
</dbReference>
<dbReference type="PANTHER" id="PTHR43756:SF5">
    <property type="entry name" value="CHOLINE MONOOXYGENASE, CHLOROPLASTIC"/>
    <property type="match status" value="1"/>
</dbReference>
<evidence type="ECO:0000256" key="9">
    <source>
        <dbReference type="ARBA" id="ARBA00023002"/>
    </source>
</evidence>
<comment type="similarity">
    <text evidence="4">Belongs to the choline monooxygenase family.</text>
</comment>
<evidence type="ECO:0000256" key="1">
    <source>
        <dbReference type="ARBA" id="ARBA00001962"/>
    </source>
</evidence>
<dbReference type="Pfam" id="PF00355">
    <property type="entry name" value="Rieske"/>
    <property type="match status" value="1"/>
</dbReference>
<keyword evidence="9" id="KW-0560">Oxidoreductase</keyword>
<evidence type="ECO:0000256" key="2">
    <source>
        <dbReference type="ARBA" id="ARBA00002149"/>
    </source>
</evidence>
<dbReference type="EC" id="1.14.15.7" evidence="5"/>
<evidence type="ECO:0000256" key="8">
    <source>
        <dbReference type="ARBA" id="ARBA00022723"/>
    </source>
</evidence>
<dbReference type="InterPro" id="IPR017941">
    <property type="entry name" value="Rieske_2Fe-2S"/>
</dbReference>
<feature type="domain" description="Rieske" evidence="13">
    <location>
        <begin position="111"/>
        <end position="198"/>
    </location>
</feature>
<comment type="cofactor">
    <cofactor evidence="1">
        <name>Fe cation</name>
        <dbReference type="ChEBI" id="CHEBI:24875"/>
    </cofactor>
</comment>
<dbReference type="PANTHER" id="PTHR43756">
    <property type="entry name" value="CHOLINE MONOOXYGENASE, CHLOROPLASTIC"/>
    <property type="match status" value="1"/>
</dbReference>
<dbReference type="InterPro" id="IPR001663">
    <property type="entry name" value="Rng_hydr_dOase-A"/>
</dbReference>
<evidence type="ECO:0000256" key="6">
    <source>
        <dbReference type="ARBA" id="ARBA00014931"/>
    </source>
</evidence>
<protein>
    <recommendedName>
        <fullName evidence="6">Choline monooxygenase, chloroplastic</fullName>
        <ecNumber evidence="5">1.14.15.7</ecNumber>
    </recommendedName>
</protein>
<evidence type="ECO:0000256" key="11">
    <source>
        <dbReference type="ARBA" id="ARBA00023014"/>
    </source>
</evidence>
<comment type="catalytic activity">
    <reaction evidence="12">
        <text>choline + 2 reduced [2Fe-2S]-[ferredoxin] + O2 + 2 H(+) = betaine aldehyde hydrate + 2 oxidized [2Fe-2S]-[ferredoxin] + H2O</text>
        <dbReference type="Rhea" id="RHEA:17769"/>
        <dbReference type="Rhea" id="RHEA-COMP:10000"/>
        <dbReference type="Rhea" id="RHEA-COMP:10001"/>
        <dbReference type="ChEBI" id="CHEBI:15354"/>
        <dbReference type="ChEBI" id="CHEBI:15377"/>
        <dbReference type="ChEBI" id="CHEBI:15378"/>
        <dbReference type="ChEBI" id="CHEBI:15379"/>
        <dbReference type="ChEBI" id="CHEBI:15870"/>
        <dbReference type="ChEBI" id="CHEBI:33737"/>
        <dbReference type="ChEBI" id="CHEBI:33738"/>
        <dbReference type="EC" id="1.14.15.7"/>
    </reaction>
</comment>
<evidence type="ECO:0000256" key="5">
    <source>
        <dbReference type="ARBA" id="ARBA00012763"/>
    </source>
</evidence>
<dbReference type="Gene3D" id="2.102.10.10">
    <property type="entry name" value="Rieske [2Fe-2S] iron-sulphur domain"/>
    <property type="match status" value="1"/>
</dbReference>
<gene>
    <name evidence="14" type="ORF">NLU13_6230</name>
</gene>
<dbReference type="GO" id="GO:0051537">
    <property type="term" value="F:2 iron, 2 sulfur cluster binding"/>
    <property type="evidence" value="ECO:0007669"/>
    <property type="project" value="UniProtKB-KW"/>
</dbReference>
<keyword evidence="11" id="KW-0411">Iron-sulfur</keyword>
<evidence type="ECO:0000256" key="4">
    <source>
        <dbReference type="ARBA" id="ARBA00010848"/>
    </source>
</evidence>
<evidence type="ECO:0000256" key="3">
    <source>
        <dbReference type="ARBA" id="ARBA00004866"/>
    </source>
</evidence>
<comment type="pathway">
    <text evidence="3">Amine and polyamine biosynthesis; betaine biosynthesis via choline pathway; betaine aldehyde from choline (monooxygenase route): step 1/1.</text>
</comment>
<accession>A0AA39GFI3</accession>
<dbReference type="Gene3D" id="3.90.380.10">
    <property type="entry name" value="Naphthalene 1,2-dioxygenase Alpha Subunit, Chain A, domain 1"/>
    <property type="match status" value="1"/>
</dbReference>
<proteinExistence type="inferred from homology"/>